<dbReference type="SUPFAM" id="SSF56104">
    <property type="entry name" value="SAICAR synthase-like"/>
    <property type="match status" value="1"/>
</dbReference>
<dbReference type="PANTHER" id="PTHR10161:SF14">
    <property type="entry name" value="TARTRATE-RESISTANT ACID PHOSPHATASE TYPE 5"/>
    <property type="match status" value="1"/>
</dbReference>
<feature type="chain" id="PRO_5037298703" evidence="3">
    <location>
        <begin position="24"/>
        <end position="867"/>
    </location>
</feature>
<dbReference type="Gene3D" id="3.30.810.10">
    <property type="entry name" value="2-Layer Sandwich"/>
    <property type="match status" value="1"/>
</dbReference>
<feature type="signal peptide" evidence="3">
    <location>
        <begin position="1"/>
        <end position="23"/>
    </location>
</feature>
<dbReference type="PANTHER" id="PTHR10161">
    <property type="entry name" value="TARTRATE-RESISTANT ACID PHOSPHATASE TYPE 5"/>
    <property type="match status" value="1"/>
</dbReference>
<dbReference type="Gene3D" id="3.60.21.10">
    <property type="match status" value="1"/>
</dbReference>
<dbReference type="InterPro" id="IPR029052">
    <property type="entry name" value="Metallo-depent_PP-like"/>
</dbReference>
<name>A0A914I0C0_GLORO</name>
<evidence type="ECO:0000256" key="3">
    <source>
        <dbReference type="SAM" id="SignalP"/>
    </source>
</evidence>
<keyword evidence="1 3" id="KW-0732">Signal</keyword>
<dbReference type="SUPFAM" id="SSF56300">
    <property type="entry name" value="Metallo-dependent phosphatases"/>
    <property type="match status" value="1"/>
</dbReference>
<proteinExistence type="predicted"/>
<dbReference type="GO" id="GO:0046488">
    <property type="term" value="P:phosphatidylinositol metabolic process"/>
    <property type="evidence" value="ECO:0007669"/>
    <property type="project" value="InterPro"/>
</dbReference>
<evidence type="ECO:0000313" key="6">
    <source>
        <dbReference type="WBParaSite" id="Gr19_v10_g5713.t1"/>
    </source>
</evidence>
<dbReference type="GO" id="GO:0016787">
    <property type="term" value="F:hydrolase activity"/>
    <property type="evidence" value="ECO:0007669"/>
    <property type="project" value="UniProtKB-KW"/>
</dbReference>
<dbReference type="AlphaFoldDB" id="A0A914I0C0"/>
<keyword evidence="5" id="KW-1185">Reference proteome</keyword>
<accession>A0A914I0C0</accession>
<evidence type="ECO:0000313" key="5">
    <source>
        <dbReference type="Proteomes" id="UP000887572"/>
    </source>
</evidence>
<organism evidence="5 6">
    <name type="scientific">Globodera rostochiensis</name>
    <name type="common">Golden nematode worm</name>
    <name type="synonym">Heterodera rostochiensis</name>
    <dbReference type="NCBI Taxonomy" id="31243"/>
    <lineage>
        <taxon>Eukaryota</taxon>
        <taxon>Metazoa</taxon>
        <taxon>Ecdysozoa</taxon>
        <taxon>Nematoda</taxon>
        <taxon>Chromadorea</taxon>
        <taxon>Rhabditida</taxon>
        <taxon>Tylenchina</taxon>
        <taxon>Tylenchomorpha</taxon>
        <taxon>Tylenchoidea</taxon>
        <taxon>Heteroderidae</taxon>
        <taxon>Heteroderinae</taxon>
        <taxon>Globodera</taxon>
    </lineage>
</organism>
<evidence type="ECO:0000256" key="2">
    <source>
        <dbReference type="ARBA" id="ARBA00022801"/>
    </source>
</evidence>
<dbReference type="InterPro" id="IPR002498">
    <property type="entry name" value="PInositol-4-P-4/5-kinase_core"/>
</dbReference>
<evidence type="ECO:0000259" key="4">
    <source>
        <dbReference type="SMART" id="SM00330"/>
    </source>
</evidence>
<dbReference type="Pfam" id="PF01504">
    <property type="entry name" value="PIP5K"/>
    <property type="match status" value="1"/>
</dbReference>
<dbReference type="InterPro" id="IPR051558">
    <property type="entry name" value="Metallophosphoesterase_PAP"/>
</dbReference>
<reference evidence="6" key="1">
    <citation type="submission" date="2022-11" db="UniProtKB">
        <authorList>
            <consortium name="WormBaseParasite"/>
        </authorList>
    </citation>
    <scope>IDENTIFICATION</scope>
</reference>
<protein>
    <submittedName>
        <fullName evidence="6">PIPK domain-containing protein</fullName>
    </submittedName>
</protein>
<dbReference type="Proteomes" id="UP000887572">
    <property type="component" value="Unplaced"/>
</dbReference>
<sequence length="867" mass="99468">MISLPKALILAFILKFIIQFVLADPKNQLGFAYTSVSNERNYGRVVDGNILQFIVIGDIGGEEYESTVADSTAVKGTVANSTAVKKHRTTESQKAVAKAMDELSQANALKANFLLNTGDNFYEGGVTFADVIPRFTENFEKVYHYKSLYVPWYTIAGNNDWKGPDGIRPQIETPEGKWTFPAQQYVVHYTFGKDVQVRIIMIDTTVLCGTRSSDFTNAKKHFTWLRKELREAKRRRVNFLFVVGHCPLHILDKQRGYPCAARVHALMRYYQVQAYFAGHEHNLKYVDLSNAGELGIDSIDTKFIVSGAGSRMENAINGSRFPGTYMQFMKFLYPMNVGEVLKVKGEKTRARGALDGGAFVGVEIDANIMLAKLNFYAAGMFYNKDGTKKPIENWHKFEGQEVQMKPRRTDKTDENFDICNEFLEVGPQLVDDDHFKLDETERIQNILGTYFFYAGEAFDGLRKKLGIGYQKLAESFLSGDLVFRIKTEDKSNHFILMNNVFENAKDVPLLTFDVKGVFSRQRAIVQSTKELLPDKMEAMFKNGILLDKAMHKNITERLKKDFEILAKNNVNDWSIIFGVHFVSNEEHKISDESPVDGILPYFNGRCNQCRTHPDPASPFLDDQTLRLYIGIVDFFTPFSEERQTRYIEGLQKFIKNVNSNHLMDYVKAGSVWETFGPIPPEMYGHRMLSFSMVCAFRWWQNDQTVDAPEAIRQALIQAFCDSYGKQLEKSEEESMLAMLDDKSKDWKNELQRGNYLFKHHTVTIFGVPLFKRLMEKWEKYFWNFLNQLAENKLQKENGTFVHENRAFVVRKLSKNDVKNVKTELGQCARQGQPKYYYYALLDLQKNGTKDAHEFYAVTSDKKAGNGK</sequence>
<dbReference type="InterPro" id="IPR027483">
    <property type="entry name" value="PInositol-4-P-4/5-kinase_C_sf"/>
</dbReference>
<evidence type="ECO:0000256" key="1">
    <source>
        <dbReference type="ARBA" id="ARBA00022729"/>
    </source>
</evidence>
<dbReference type="Pfam" id="PF00149">
    <property type="entry name" value="Metallophos"/>
    <property type="match status" value="1"/>
</dbReference>
<dbReference type="SMART" id="SM00330">
    <property type="entry name" value="PIPKc"/>
    <property type="match status" value="1"/>
</dbReference>
<dbReference type="WBParaSite" id="Gr19_v10_g5713.t1">
    <property type="protein sequence ID" value="Gr19_v10_g5713.t1"/>
    <property type="gene ID" value="Gr19_v10_g5713"/>
</dbReference>
<dbReference type="GO" id="GO:0052742">
    <property type="term" value="F:phosphatidylinositol kinase activity"/>
    <property type="evidence" value="ECO:0007669"/>
    <property type="project" value="InterPro"/>
</dbReference>
<feature type="domain" description="PIPK" evidence="4">
    <location>
        <begin position="431"/>
        <end position="697"/>
    </location>
</feature>
<dbReference type="InterPro" id="IPR004843">
    <property type="entry name" value="Calcineurin-like_PHP"/>
</dbReference>
<keyword evidence="2" id="KW-0378">Hydrolase</keyword>